<sequence>MTQKIIIVGGVGGGATVAAQIRRTDKDSDILLFDKCGYISFANCGMPYHIGGKVKKRDNLLYPVEKFNHKYDVEVRTNSEVLSINRQKKSIQYNADGIINEESYDKLILSPGATPIVPNVDGIKNSRTFTLRTIEDMDRINAFIKNAKPTKTTIVGAGFIGLEMLENLHSLKLECTIIDRSPQLIKNVDEDMAAIIQEHLEEKDVEVILNDGLESFHNDGKTLRLNSGKKIDTDMTILAIGIKPNTKLAIDASLDLGNTGAISVNEYMQTTDPDIYALGDAVEVRDFLTGSPKQIALAWPAHRQAYIISSHLNGDTVPYRGNLGSSILKVFDLTVAATGHNSTSLQEEGIIFQHTVLSSYSHAAYYPGSKKIWIKIFYNEDTGLLYGANVVGYEGVDKRMAVLATAIKGKLTVADLPELELGYSPVYSSSKDPINVVGYKALSELNK</sequence>
<protein>
    <submittedName>
        <fullName evidence="9">CoA-disulfide reductase</fullName>
        <ecNumber evidence="9">1.8.1.14</ecNumber>
    </submittedName>
</protein>
<name>A0ABV8H5W1_9BACI</name>
<dbReference type="SUPFAM" id="SSF55424">
    <property type="entry name" value="FAD/NAD-linked reductases, dimerisation (C-terminal) domain"/>
    <property type="match status" value="1"/>
</dbReference>
<evidence type="ECO:0000256" key="4">
    <source>
        <dbReference type="ARBA" id="ARBA00022827"/>
    </source>
</evidence>
<evidence type="ECO:0000259" key="7">
    <source>
        <dbReference type="Pfam" id="PF02852"/>
    </source>
</evidence>
<evidence type="ECO:0000256" key="6">
    <source>
        <dbReference type="ARBA" id="ARBA00023284"/>
    </source>
</evidence>
<dbReference type="PRINTS" id="PR00368">
    <property type="entry name" value="FADPNR"/>
</dbReference>
<dbReference type="PANTHER" id="PTHR43429:SF1">
    <property type="entry name" value="NAD(P)H SULFUR OXIDOREDUCTASE (COA-DEPENDENT)"/>
    <property type="match status" value="1"/>
</dbReference>
<evidence type="ECO:0000256" key="1">
    <source>
        <dbReference type="ARBA" id="ARBA00001974"/>
    </source>
</evidence>
<keyword evidence="6" id="KW-0676">Redox-active center</keyword>
<organism evidence="9 10">
    <name type="scientific">Oceanobacillus longus</name>
    <dbReference type="NCBI Taxonomy" id="930120"/>
    <lineage>
        <taxon>Bacteria</taxon>
        <taxon>Bacillati</taxon>
        <taxon>Bacillota</taxon>
        <taxon>Bacilli</taxon>
        <taxon>Bacillales</taxon>
        <taxon>Bacillaceae</taxon>
        <taxon>Oceanobacillus</taxon>
    </lineage>
</organism>
<dbReference type="Pfam" id="PF02852">
    <property type="entry name" value="Pyr_redox_dim"/>
    <property type="match status" value="1"/>
</dbReference>
<dbReference type="InterPro" id="IPR050260">
    <property type="entry name" value="FAD-bd_OxRdtase"/>
</dbReference>
<dbReference type="InterPro" id="IPR004099">
    <property type="entry name" value="Pyr_nucl-diS_OxRdtase_dimer"/>
</dbReference>
<dbReference type="PRINTS" id="PR00411">
    <property type="entry name" value="PNDRDTASEI"/>
</dbReference>
<dbReference type="EC" id="1.8.1.14" evidence="9"/>
<dbReference type="EMBL" id="JBHSAO010000018">
    <property type="protein sequence ID" value="MFC4025709.1"/>
    <property type="molecule type" value="Genomic_DNA"/>
</dbReference>
<keyword evidence="5 9" id="KW-0560">Oxidoreductase</keyword>
<proteinExistence type="inferred from homology"/>
<keyword evidence="4" id="KW-0274">FAD</keyword>
<dbReference type="Gene3D" id="3.50.50.60">
    <property type="entry name" value="FAD/NAD(P)-binding domain"/>
    <property type="match status" value="2"/>
</dbReference>
<dbReference type="InterPro" id="IPR036188">
    <property type="entry name" value="FAD/NAD-bd_sf"/>
</dbReference>
<dbReference type="GO" id="GO:0050451">
    <property type="term" value="F:CoA-disulfide reductase (NADPH) activity"/>
    <property type="evidence" value="ECO:0007669"/>
    <property type="project" value="UniProtKB-EC"/>
</dbReference>
<accession>A0ABV8H5W1</accession>
<evidence type="ECO:0000313" key="10">
    <source>
        <dbReference type="Proteomes" id="UP001595772"/>
    </source>
</evidence>
<keyword evidence="10" id="KW-1185">Reference proteome</keyword>
<evidence type="ECO:0000256" key="2">
    <source>
        <dbReference type="ARBA" id="ARBA00009130"/>
    </source>
</evidence>
<dbReference type="NCBIfam" id="NF010037">
    <property type="entry name" value="PRK13512.1"/>
    <property type="match status" value="1"/>
</dbReference>
<evidence type="ECO:0000256" key="3">
    <source>
        <dbReference type="ARBA" id="ARBA00022630"/>
    </source>
</evidence>
<evidence type="ECO:0000259" key="8">
    <source>
        <dbReference type="Pfam" id="PF07992"/>
    </source>
</evidence>
<feature type="domain" description="Pyridine nucleotide-disulphide oxidoreductase dimerisation" evidence="7">
    <location>
        <begin position="328"/>
        <end position="428"/>
    </location>
</feature>
<comment type="cofactor">
    <cofactor evidence="1">
        <name>FAD</name>
        <dbReference type="ChEBI" id="CHEBI:57692"/>
    </cofactor>
</comment>
<comment type="caution">
    <text evidence="9">The sequence shown here is derived from an EMBL/GenBank/DDBJ whole genome shotgun (WGS) entry which is preliminary data.</text>
</comment>
<dbReference type="Proteomes" id="UP001595772">
    <property type="component" value="Unassembled WGS sequence"/>
</dbReference>
<dbReference type="PANTHER" id="PTHR43429">
    <property type="entry name" value="PYRIDINE NUCLEOTIDE-DISULFIDE OXIDOREDUCTASE DOMAIN-CONTAINING"/>
    <property type="match status" value="1"/>
</dbReference>
<dbReference type="RefSeq" id="WP_379498196.1">
    <property type="nucleotide sequence ID" value="NZ_JBHSAO010000018.1"/>
</dbReference>
<comment type="similarity">
    <text evidence="2">Belongs to the class-III pyridine nucleotide-disulfide oxidoreductase family.</text>
</comment>
<keyword evidence="3" id="KW-0285">Flavoprotein</keyword>
<reference evidence="10" key="1">
    <citation type="journal article" date="2019" name="Int. J. Syst. Evol. Microbiol.">
        <title>The Global Catalogue of Microorganisms (GCM) 10K type strain sequencing project: providing services to taxonomists for standard genome sequencing and annotation.</title>
        <authorList>
            <consortium name="The Broad Institute Genomics Platform"/>
            <consortium name="The Broad Institute Genome Sequencing Center for Infectious Disease"/>
            <person name="Wu L."/>
            <person name="Ma J."/>
        </authorList>
    </citation>
    <scope>NUCLEOTIDE SEQUENCE [LARGE SCALE GENOMIC DNA]</scope>
    <source>
        <strain evidence="10">IBRC-M 10703</strain>
    </source>
</reference>
<dbReference type="InterPro" id="IPR016156">
    <property type="entry name" value="FAD/NAD-linked_Rdtase_dimer_sf"/>
</dbReference>
<evidence type="ECO:0000256" key="5">
    <source>
        <dbReference type="ARBA" id="ARBA00023002"/>
    </source>
</evidence>
<dbReference type="InterPro" id="IPR023753">
    <property type="entry name" value="FAD/NAD-binding_dom"/>
</dbReference>
<dbReference type="SUPFAM" id="SSF51905">
    <property type="entry name" value="FAD/NAD(P)-binding domain"/>
    <property type="match status" value="2"/>
</dbReference>
<feature type="domain" description="FAD/NAD(P)-binding" evidence="8">
    <location>
        <begin position="4"/>
        <end position="304"/>
    </location>
</feature>
<evidence type="ECO:0000313" key="9">
    <source>
        <dbReference type="EMBL" id="MFC4025709.1"/>
    </source>
</evidence>
<gene>
    <name evidence="9" type="ORF">ACFOUV_18170</name>
</gene>
<dbReference type="Pfam" id="PF07992">
    <property type="entry name" value="Pyr_redox_2"/>
    <property type="match status" value="1"/>
</dbReference>